<keyword evidence="2" id="KW-1185">Reference proteome</keyword>
<name>A0A8J8SZ98_HALGN</name>
<proteinExistence type="predicted"/>
<reference evidence="1" key="1">
    <citation type="submission" date="2019-06" db="EMBL/GenBank/DDBJ databases">
        <authorList>
            <person name="Zheng W."/>
        </authorList>
    </citation>
    <scope>NUCLEOTIDE SEQUENCE</scope>
    <source>
        <strain evidence="1">QDHG01</strain>
    </source>
</reference>
<evidence type="ECO:0000313" key="2">
    <source>
        <dbReference type="Proteomes" id="UP000785679"/>
    </source>
</evidence>
<accession>A0A8J8SZ98</accession>
<protein>
    <submittedName>
        <fullName evidence="1">Uncharacterized protein</fullName>
    </submittedName>
</protein>
<evidence type="ECO:0000313" key="1">
    <source>
        <dbReference type="EMBL" id="TNV76100.1"/>
    </source>
</evidence>
<comment type="caution">
    <text evidence="1">The sequence shown here is derived from an EMBL/GenBank/DDBJ whole genome shotgun (WGS) entry which is preliminary data.</text>
</comment>
<dbReference type="AlphaFoldDB" id="A0A8J8SZ98"/>
<dbReference type="EMBL" id="RRYP01014192">
    <property type="protein sequence ID" value="TNV76100.1"/>
    <property type="molecule type" value="Genomic_DNA"/>
</dbReference>
<gene>
    <name evidence="1" type="ORF">FGO68_gene2836</name>
</gene>
<sequence>MIIHTHSFSTTNQNKDFIKTLMVRKRWKIDQKQAREMRKKVQSLKKEQQRIALRDMLVEESKDLIQSQKFEKCNHDID</sequence>
<organism evidence="1 2">
    <name type="scientific">Halteria grandinella</name>
    <dbReference type="NCBI Taxonomy" id="5974"/>
    <lineage>
        <taxon>Eukaryota</taxon>
        <taxon>Sar</taxon>
        <taxon>Alveolata</taxon>
        <taxon>Ciliophora</taxon>
        <taxon>Intramacronucleata</taxon>
        <taxon>Spirotrichea</taxon>
        <taxon>Stichotrichia</taxon>
        <taxon>Sporadotrichida</taxon>
        <taxon>Halteriidae</taxon>
        <taxon>Halteria</taxon>
    </lineage>
</organism>
<dbReference type="Proteomes" id="UP000785679">
    <property type="component" value="Unassembled WGS sequence"/>
</dbReference>